<evidence type="ECO:0000256" key="1">
    <source>
        <dbReference type="ARBA" id="ARBA00004141"/>
    </source>
</evidence>
<evidence type="ECO:0000256" key="8">
    <source>
        <dbReference type="ARBA" id="ARBA00023303"/>
    </source>
</evidence>
<keyword evidence="5 9" id="KW-1133">Transmembrane helix</keyword>
<evidence type="ECO:0000256" key="6">
    <source>
        <dbReference type="ARBA" id="ARBA00023065"/>
    </source>
</evidence>
<protein>
    <recommendedName>
        <fullName evidence="9">Large-conductance mechanosensitive channel</fullName>
    </recommendedName>
</protein>
<comment type="function">
    <text evidence="9">Channel that opens in response to stretch forces in the membrane lipid bilayer. May participate in the regulation of osmotic pressure changes within the cell.</text>
</comment>
<dbReference type="RefSeq" id="WP_236337650.1">
    <property type="nucleotide sequence ID" value="NZ_JAKIJS010000001.1"/>
</dbReference>
<dbReference type="InterPro" id="IPR036019">
    <property type="entry name" value="MscL_channel"/>
</dbReference>
<dbReference type="Pfam" id="PF01741">
    <property type="entry name" value="MscL"/>
    <property type="match status" value="1"/>
</dbReference>
<comment type="subunit">
    <text evidence="9">Homopentamer.</text>
</comment>
<proteinExistence type="inferred from homology"/>
<dbReference type="InterPro" id="IPR037673">
    <property type="entry name" value="MSC/AndL"/>
</dbReference>
<dbReference type="HAMAP" id="MF_00115">
    <property type="entry name" value="MscL"/>
    <property type="match status" value="1"/>
</dbReference>
<dbReference type="SUPFAM" id="SSF81330">
    <property type="entry name" value="Gated mechanosensitive channel"/>
    <property type="match status" value="1"/>
</dbReference>
<organism evidence="10 11">
    <name type="scientific">Pseudalkalibacillus berkeleyi</name>
    <dbReference type="NCBI Taxonomy" id="1069813"/>
    <lineage>
        <taxon>Bacteria</taxon>
        <taxon>Bacillati</taxon>
        <taxon>Bacillota</taxon>
        <taxon>Bacilli</taxon>
        <taxon>Bacillales</taxon>
        <taxon>Fictibacillaceae</taxon>
        <taxon>Pseudalkalibacillus</taxon>
    </lineage>
</organism>
<evidence type="ECO:0000256" key="4">
    <source>
        <dbReference type="ARBA" id="ARBA00022692"/>
    </source>
</evidence>
<sequence length="159" mass="17546">MRFLYGLKEFLLRGNVVDMGIGIIIGTAFSKIVQSFVSDIVMPPIGLLLSSTDFSELYLNLSGTKYASLQDAQAAGAATINVGLFIETLIHFLIVAFAVYLFIIQVNKVRNVPIEQTRFTTCSYCYTTISSLASRCPNCTSNLNGTPSSNHDRMKVRFK</sequence>
<dbReference type="Proteomes" id="UP001649381">
    <property type="component" value="Unassembled WGS sequence"/>
</dbReference>
<feature type="transmembrane region" description="Helical" evidence="9">
    <location>
        <begin position="12"/>
        <end position="33"/>
    </location>
</feature>
<keyword evidence="2 9" id="KW-0813">Transport</keyword>
<evidence type="ECO:0000256" key="2">
    <source>
        <dbReference type="ARBA" id="ARBA00022448"/>
    </source>
</evidence>
<keyword evidence="3 9" id="KW-1003">Cell membrane</keyword>
<gene>
    <name evidence="9 10" type="primary">mscL</name>
    <name evidence="10" type="ORF">L2716_14895</name>
</gene>
<dbReference type="InterPro" id="IPR001185">
    <property type="entry name" value="MS_channel"/>
</dbReference>
<evidence type="ECO:0000313" key="11">
    <source>
        <dbReference type="Proteomes" id="UP001649381"/>
    </source>
</evidence>
<comment type="caution">
    <text evidence="10">The sequence shown here is derived from an EMBL/GenBank/DDBJ whole genome shotgun (WGS) entry which is preliminary data.</text>
</comment>
<evidence type="ECO:0000256" key="5">
    <source>
        <dbReference type="ARBA" id="ARBA00022989"/>
    </source>
</evidence>
<dbReference type="PANTHER" id="PTHR30266:SF2">
    <property type="entry name" value="LARGE-CONDUCTANCE MECHANOSENSITIVE CHANNEL"/>
    <property type="match status" value="1"/>
</dbReference>
<reference evidence="10 11" key="1">
    <citation type="submission" date="2022-01" db="EMBL/GenBank/DDBJ databases">
        <title>Alkalihalobacillus sp. EGI L200015, a novel bacterium isolated from a salt lake sediment.</title>
        <authorList>
            <person name="Gao L."/>
            <person name="Fang B.-Z."/>
            <person name="Li W.-J."/>
        </authorList>
    </citation>
    <scope>NUCLEOTIDE SEQUENCE [LARGE SCALE GENOMIC DNA]</scope>
    <source>
        <strain evidence="10 11">KCTC 12718</strain>
    </source>
</reference>
<dbReference type="EMBL" id="JAKIJS010000001">
    <property type="protein sequence ID" value="MCF6139025.1"/>
    <property type="molecule type" value="Genomic_DNA"/>
</dbReference>
<dbReference type="Gene3D" id="1.10.1200.120">
    <property type="entry name" value="Large-conductance mechanosensitive channel, MscL, domain 1"/>
    <property type="match status" value="1"/>
</dbReference>
<evidence type="ECO:0000256" key="9">
    <source>
        <dbReference type="HAMAP-Rule" id="MF_00115"/>
    </source>
</evidence>
<evidence type="ECO:0000313" key="10">
    <source>
        <dbReference type="EMBL" id="MCF6139025.1"/>
    </source>
</evidence>
<keyword evidence="8 9" id="KW-0407">Ion channel</keyword>
<comment type="subcellular location">
    <subcellularLocation>
        <location evidence="9">Cell membrane</location>
        <topology evidence="9">Multi-pass membrane protein</topology>
    </subcellularLocation>
    <subcellularLocation>
        <location evidence="1">Membrane</location>
        <topology evidence="1">Multi-pass membrane protein</topology>
    </subcellularLocation>
</comment>
<keyword evidence="11" id="KW-1185">Reference proteome</keyword>
<evidence type="ECO:0000256" key="3">
    <source>
        <dbReference type="ARBA" id="ARBA00022475"/>
    </source>
</evidence>
<keyword evidence="4 9" id="KW-0812">Transmembrane</keyword>
<dbReference type="PANTHER" id="PTHR30266">
    <property type="entry name" value="MECHANOSENSITIVE CHANNEL MSCL"/>
    <property type="match status" value="1"/>
</dbReference>
<accession>A0ABS9H5D7</accession>
<keyword evidence="6 9" id="KW-0406">Ion transport</keyword>
<feature type="transmembrane region" description="Helical" evidence="9">
    <location>
        <begin position="82"/>
        <end position="103"/>
    </location>
</feature>
<comment type="similarity">
    <text evidence="9">Belongs to the MscL family.</text>
</comment>
<name>A0ABS9H5D7_9BACL</name>
<evidence type="ECO:0000256" key="7">
    <source>
        <dbReference type="ARBA" id="ARBA00023136"/>
    </source>
</evidence>
<dbReference type="NCBIfam" id="TIGR00220">
    <property type="entry name" value="mscL"/>
    <property type="match status" value="1"/>
</dbReference>
<dbReference type="PRINTS" id="PR01264">
    <property type="entry name" value="MECHCHANNEL"/>
</dbReference>
<keyword evidence="7 9" id="KW-0472">Membrane</keyword>